<accession>A0ABV8C6J4</accession>
<keyword evidence="1" id="KW-0812">Transmembrane</keyword>
<feature type="transmembrane region" description="Helical" evidence="1">
    <location>
        <begin position="64"/>
        <end position="87"/>
    </location>
</feature>
<evidence type="ECO:0000313" key="3">
    <source>
        <dbReference type="Proteomes" id="UP001595690"/>
    </source>
</evidence>
<evidence type="ECO:0000256" key="1">
    <source>
        <dbReference type="SAM" id="Phobius"/>
    </source>
</evidence>
<dbReference type="PROSITE" id="PS51257">
    <property type="entry name" value="PROKAR_LIPOPROTEIN"/>
    <property type="match status" value="1"/>
</dbReference>
<name>A0ABV8C6J4_9PSEU</name>
<dbReference type="SUPFAM" id="SSF48452">
    <property type="entry name" value="TPR-like"/>
    <property type="match status" value="2"/>
</dbReference>
<organism evidence="2 3">
    <name type="scientific">Lentzea rhizosphaerae</name>
    <dbReference type="NCBI Taxonomy" id="2041025"/>
    <lineage>
        <taxon>Bacteria</taxon>
        <taxon>Bacillati</taxon>
        <taxon>Actinomycetota</taxon>
        <taxon>Actinomycetes</taxon>
        <taxon>Pseudonocardiales</taxon>
        <taxon>Pseudonocardiaceae</taxon>
        <taxon>Lentzea</taxon>
    </lineage>
</organism>
<gene>
    <name evidence="2" type="ORF">ACFOWZ_40090</name>
</gene>
<evidence type="ECO:0008006" key="4">
    <source>
        <dbReference type="Google" id="ProtNLM"/>
    </source>
</evidence>
<dbReference type="InterPro" id="IPR011990">
    <property type="entry name" value="TPR-like_helical_dom_sf"/>
</dbReference>
<evidence type="ECO:0000313" key="2">
    <source>
        <dbReference type="EMBL" id="MFC3897709.1"/>
    </source>
</evidence>
<keyword evidence="1" id="KW-1133">Transmembrane helix</keyword>
<dbReference type="EMBL" id="JBHRZI010000040">
    <property type="protein sequence ID" value="MFC3897709.1"/>
    <property type="molecule type" value="Genomic_DNA"/>
</dbReference>
<dbReference type="RefSeq" id="WP_382379193.1">
    <property type="nucleotide sequence ID" value="NZ_JBHRZI010000040.1"/>
</dbReference>
<dbReference type="Gene3D" id="1.25.40.10">
    <property type="entry name" value="Tetratricopeptide repeat domain"/>
    <property type="match status" value="2"/>
</dbReference>
<keyword evidence="3" id="KW-1185">Reference proteome</keyword>
<dbReference type="Proteomes" id="UP001595690">
    <property type="component" value="Unassembled WGS sequence"/>
</dbReference>
<reference evidence="3" key="1">
    <citation type="journal article" date="2019" name="Int. J. Syst. Evol. Microbiol.">
        <title>The Global Catalogue of Microorganisms (GCM) 10K type strain sequencing project: providing services to taxonomists for standard genome sequencing and annotation.</title>
        <authorList>
            <consortium name="The Broad Institute Genomics Platform"/>
            <consortium name="The Broad Institute Genome Sequencing Center for Infectious Disease"/>
            <person name="Wu L."/>
            <person name="Ma J."/>
        </authorList>
    </citation>
    <scope>NUCLEOTIDE SEQUENCE [LARGE SCALE GENOMIC DNA]</scope>
    <source>
        <strain evidence="3">CGMCC 4.7405</strain>
    </source>
</reference>
<comment type="caution">
    <text evidence="2">The sequence shown here is derived from an EMBL/GenBank/DDBJ whole genome shotgun (WGS) entry which is preliminary data.</text>
</comment>
<sequence length="553" mass="60000">MAFPIRRAGLIVGTFFALTGCSADGQTITVGTSLPEGSYDAVVTWAGGQIQTQIVVGPTDSGSAWPFLLLAVALIGLIALAYLVVVVPRQRRQAYEQALAQLDAGEFRRALPALTRLESRLPTKLRTEARFFIAFALFQIDALDEADYRLSALRRENPADAAVCYLLAYLRFTRRDHEGAESVLDAAMADGLLTGRKMRRLYAVVKFQRAAEAVSDGRLDAAADLFAKVERLGELTDRIPADLRNRHLALGTQSLFDKDVPAARAHFESLRTTALEPAQLASVHFGLALAEWLEPSPGAAQRIEQLLTESARLLDPGGELSADWPATVAASAAENLATLTGERDVVLRNIHFLRGMAAVRDGDLTAAVGRFARARAHDPEFSDVHLVVGLIKYRLGDVEEGVTLLLHAQKLGAREPELRRIIASHQQPVARYLDVLDSYANDSAVLTEVRTALTGRLARFRKPRDWDTRPDLPTTHTAPTIADLGDRSAVLRERVTELLAAGADLGAARDLADDLGRDTAALVASARALQRKEAELLTLLGTALLPENGGLPR</sequence>
<keyword evidence="1" id="KW-0472">Membrane</keyword>
<protein>
    <recommendedName>
        <fullName evidence="4">Tetratricopeptide repeat-containing protein</fullName>
    </recommendedName>
</protein>
<proteinExistence type="predicted"/>